<evidence type="ECO:0000313" key="11">
    <source>
        <dbReference type="Proteomes" id="UP000471745"/>
    </source>
</evidence>
<dbReference type="Gene3D" id="3.40.50.10210">
    <property type="match status" value="1"/>
</dbReference>
<keyword evidence="6 10" id="KW-0328">Glycosyltransferase</keyword>
<sequence>ALVARAIAPEVLAACIAGHRSAEPGHVAALNKLGLRPLVDLDLRLGEGTGALLALPLVQSTARAMHEVATFDSAGVTEK</sequence>
<keyword evidence="5" id="KW-0169">Cobalamin biosynthesis</keyword>
<evidence type="ECO:0000256" key="8">
    <source>
        <dbReference type="ARBA" id="ARBA00030686"/>
    </source>
</evidence>
<evidence type="ECO:0000256" key="9">
    <source>
        <dbReference type="ARBA" id="ARBA00047340"/>
    </source>
</evidence>
<dbReference type="InterPro" id="IPR023195">
    <property type="entry name" value="Nict_dMeBzImd_PRibTrfase_N"/>
</dbReference>
<reference evidence="10 11" key="1">
    <citation type="submission" date="2020-01" db="EMBL/GenBank/DDBJ databases">
        <title>Insect and environment-associated Actinomycetes.</title>
        <authorList>
            <person name="Currrie C."/>
            <person name="Chevrette M."/>
            <person name="Carlson C."/>
            <person name="Stubbendieck R."/>
            <person name="Wendt-Pienkowski E."/>
        </authorList>
    </citation>
    <scope>NUCLEOTIDE SEQUENCE [LARGE SCALE GENOMIC DNA]</scope>
    <source>
        <strain evidence="10 11">SID8189</strain>
    </source>
</reference>
<dbReference type="Pfam" id="PF02277">
    <property type="entry name" value="DBI_PRT"/>
    <property type="match status" value="1"/>
</dbReference>
<evidence type="ECO:0000256" key="2">
    <source>
        <dbReference type="ARBA" id="ARBA00007110"/>
    </source>
</evidence>
<evidence type="ECO:0000256" key="6">
    <source>
        <dbReference type="ARBA" id="ARBA00022676"/>
    </source>
</evidence>
<keyword evidence="7" id="KW-0808">Transferase</keyword>
<evidence type="ECO:0000256" key="7">
    <source>
        <dbReference type="ARBA" id="ARBA00022679"/>
    </source>
</evidence>
<dbReference type="GO" id="GO:0009236">
    <property type="term" value="P:cobalamin biosynthetic process"/>
    <property type="evidence" value="ECO:0007669"/>
    <property type="project" value="UniProtKB-KW"/>
</dbReference>
<evidence type="ECO:0000256" key="1">
    <source>
        <dbReference type="ARBA" id="ARBA00005049"/>
    </source>
</evidence>
<feature type="non-terminal residue" evidence="10">
    <location>
        <position position="1"/>
    </location>
</feature>
<name>A0A9X5CEU8_9ACTN</name>
<dbReference type="RefSeq" id="WP_163085590.1">
    <property type="nucleotide sequence ID" value="NZ_JAAGNA010000078.1"/>
</dbReference>
<dbReference type="InterPro" id="IPR036087">
    <property type="entry name" value="Nict_dMeBzImd_PRibTrfase_sf"/>
</dbReference>
<dbReference type="GO" id="GO:0008939">
    <property type="term" value="F:nicotinate-nucleotide-dimethylbenzimidazole phosphoribosyltransferase activity"/>
    <property type="evidence" value="ECO:0007669"/>
    <property type="project" value="UniProtKB-EC"/>
</dbReference>
<organism evidence="10 11">
    <name type="scientific">Actinospica acidiphila</name>
    <dbReference type="NCBI Taxonomy" id="304899"/>
    <lineage>
        <taxon>Bacteria</taxon>
        <taxon>Bacillati</taxon>
        <taxon>Actinomycetota</taxon>
        <taxon>Actinomycetes</taxon>
        <taxon>Catenulisporales</taxon>
        <taxon>Actinospicaceae</taxon>
        <taxon>Actinospica</taxon>
    </lineage>
</organism>
<gene>
    <name evidence="10" type="ORF">G3I18_02390</name>
</gene>
<dbReference type="SUPFAM" id="SSF52733">
    <property type="entry name" value="Nicotinate mononucleotide:5,6-dimethylbenzimidazole phosphoribosyltransferase (CobT)"/>
    <property type="match status" value="1"/>
</dbReference>
<dbReference type="Gene3D" id="1.10.1610.10">
    <property type="match status" value="1"/>
</dbReference>
<protein>
    <recommendedName>
        <fullName evidence="4">Nicotinate-nucleotide--dimethylbenzimidazole phosphoribosyltransferase</fullName>
        <ecNumber evidence="3">2.4.2.21</ecNumber>
    </recommendedName>
    <alternativeName>
        <fullName evidence="8">N(1)-alpha-phosphoribosyltransferase</fullName>
    </alternativeName>
</protein>
<comment type="similarity">
    <text evidence="2">Belongs to the CobT family.</text>
</comment>
<keyword evidence="11" id="KW-1185">Reference proteome</keyword>
<dbReference type="EC" id="2.4.2.21" evidence="3"/>
<accession>A0A9X5CEU8</accession>
<dbReference type="PANTHER" id="PTHR43463:SF1">
    <property type="entry name" value="NICOTINATE-NUCLEOTIDE--DIMETHYLBENZIMIDAZOLE PHOSPHORIBOSYLTRANSFERASE"/>
    <property type="match status" value="1"/>
</dbReference>
<dbReference type="PANTHER" id="PTHR43463">
    <property type="entry name" value="NICOTINATE-NUCLEOTIDE--DIMETHYLBENZIMIDAZOLE PHOSPHORIBOSYLTRANSFERASE"/>
    <property type="match status" value="1"/>
</dbReference>
<evidence type="ECO:0000256" key="5">
    <source>
        <dbReference type="ARBA" id="ARBA00022573"/>
    </source>
</evidence>
<comment type="caution">
    <text evidence="10">The sequence shown here is derived from an EMBL/GenBank/DDBJ whole genome shotgun (WGS) entry which is preliminary data.</text>
</comment>
<comment type="pathway">
    <text evidence="1">Nucleoside biosynthesis; alpha-ribazole biosynthesis; alpha-ribazole from 5,6-dimethylbenzimidazole: step 1/2.</text>
</comment>
<comment type="catalytic activity">
    <reaction evidence="9">
        <text>5,6-dimethylbenzimidazole + nicotinate beta-D-ribonucleotide = alpha-ribazole 5'-phosphate + nicotinate + H(+)</text>
        <dbReference type="Rhea" id="RHEA:11196"/>
        <dbReference type="ChEBI" id="CHEBI:15378"/>
        <dbReference type="ChEBI" id="CHEBI:15890"/>
        <dbReference type="ChEBI" id="CHEBI:32544"/>
        <dbReference type="ChEBI" id="CHEBI:57502"/>
        <dbReference type="ChEBI" id="CHEBI:57918"/>
        <dbReference type="EC" id="2.4.2.21"/>
    </reaction>
</comment>
<evidence type="ECO:0000256" key="3">
    <source>
        <dbReference type="ARBA" id="ARBA00011991"/>
    </source>
</evidence>
<dbReference type="EMBL" id="JAAGNA010000078">
    <property type="protein sequence ID" value="NEC47439.1"/>
    <property type="molecule type" value="Genomic_DNA"/>
</dbReference>
<dbReference type="InterPro" id="IPR003200">
    <property type="entry name" value="Nict_dMeBzImd_PRibTrfase"/>
</dbReference>
<evidence type="ECO:0000256" key="4">
    <source>
        <dbReference type="ARBA" id="ARBA00015486"/>
    </source>
</evidence>
<proteinExistence type="inferred from homology"/>
<dbReference type="AlphaFoldDB" id="A0A9X5CEU8"/>
<dbReference type="Proteomes" id="UP000471745">
    <property type="component" value="Unassembled WGS sequence"/>
</dbReference>
<evidence type="ECO:0000313" key="10">
    <source>
        <dbReference type="EMBL" id="NEC47439.1"/>
    </source>
</evidence>